<dbReference type="CDD" id="cd00143">
    <property type="entry name" value="PP2Cc"/>
    <property type="match status" value="1"/>
</dbReference>
<evidence type="ECO:0000259" key="1">
    <source>
        <dbReference type="PROSITE" id="PS51746"/>
    </source>
</evidence>
<evidence type="ECO:0000313" key="3">
    <source>
        <dbReference type="Proteomes" id="UP000235739"/>
    </source>
</evidence>
<dbReference type="InterPro" id="IPR036457">
    <property type="entry name" value="PPM-type-like_dom_sf"/>
</dbReference>
<accession>A0A2N7S6I3</accession>
<dbReference type="AlphaFoldDB" id="A0A2N7S6I3"/>
<dbReference type="RefSeq" id="WP_102598200.1">
    <property type="nucleotide sequence ID" value="NZ_JABUYH010000027.1"/>
</dbReference>
<dbReference type="SUPFAM" id="SSF81606">
    <property type="entry name" value="PP2C-like"/>
    <property type="match status" value="1"/>
</dbReference>
<organism evidence="2 3">
    <name type="scientific">Glutamicibacter arilaitensis</name>
    <dbReference type="NCBI Taxonomy" id="256701"/>
    <lineage>
        <taxon>Bacteria</taxon>
        <taxon>Bacillati</taxon>
        <taxon>Actinomycetota</taxon>
        <taxon>Actinomycetes</taxon>
        <taxon>Micrococcales</taxon>
        <taxon>Micrococcaceae</taxon>
        <taxon>Glutamicibacter</taxon>
    </lineage>
</organism>
<reference evidence="2 3" key="1">
    <citation type="journal article" date="2017" name="Elife">
        <title>Extensive horizontal gene transfer in cheese-associated bacteria.</title>
        <authorList>
            <person name="Bonham K.S."/>
            <person name="Wolfe B.E."/>
            <person name="Dutton R.J."/>
        </authorList>
    </citation>
    <scope>NUCLEOTIDE SEQUENCE [LARGE SCALE GENOMIC DNA]</scope>
    <source>
        <strain evidence="2 3">JB182</strain>
    </source>
</reference>
<evidence type="ECO:0000313" key="2">
    <source>
        <dbReference type="EMBL" id="PMQ21736.1"/>
    </source>
</evidence>
<sequence length="275" mass="29314">MTDLSPGVRLGFIHGQATDRGLRRTLNEDSLLASERLLAIADGMGGHEAGDIASALCLKILGDGFQQAGAHLDPQSLDTLLIEADRSIVEAGSGRAGTTLTGALLIDASSIEDEPVEQPQLLVFNVGDSRTYLWAQGILQQVSVDHSEVQELMDIGQLDAAQAATHPRRHVITRALGINADNRPDYWMVPLSGCERILVCSDGLSSEIGDSAIQEVLAHFPDPQQAAEELVQAALDSGGRDNISVIVADVQYGHPDDVGITVPRITTTSHQEEKS</sequence>
<dbReference type="InterPro" id="IPR015655">
    <property type="entry name" value="PP2C"/>
</dbReference>
<dbReference type="PANTHER" id="PTHR47992">
    <property type="entry name" value="PROTEIN PHOSPHATASE"/>
    <property type="match status" value="1"/>
</dbReference>
<dbReference type="SMART" id="SM00332">
    <property type="entry name" value="PP2Cc"/>
    <property type="match status" value="1"/>
</dbReference>
<dbReference type="Proteomes" id="UP000235739">
    <property type="component" value="Unassembled WGS sequence"/>
</dbReference>
<dbReference type="Gene3D" id="3.60.40.10">
    <property type="entry name" value="PPM-type phosphatase domain"/>
    <property type="match status" value="1"/>
</dbReference>
<name>A0A2N7S6I3_9MICC</name>
<dbReference type="SMART" id="SM00331">
    <property type="entry name" value="PP2C_SIG"/>
    <property type="match status" value="1"/>
</dbReference>
<comment type="caution">
    <text evidence="2">The sequence shown here is derived from an EMBL/GenBank/DDBJ whole genome shotgun (WGS) entry which is preliminary data.</text>
</comment>
<dbReference type="InterPro" id="IPR001932">
    <property type="entry name" value="PPM-type_phosphatase-like_dom"/>
</dbReference>
<feature type="domain" description="PPM-type phosphatase" evidence="1">
    <location>
        <begin position="13"/>
        <end position="250"/>
    </location>
</feature>
<gene>
    <name evidence="2" type="ORF">CIK84_09470</name>
</gene>
<protein>
    <submittedName>
        <fullName evidence="2">Serine/threonine protein phosphatase</fullName>
    </submittedName>
</protein>
<dbReference type="Pfam" id="PF13672">
    <property type="entry name" value="PP2C_2"/>
    <property type="match status" value="1"/>
</dbReference>
<proteinExistence type="predicted"/>
<dbReference type="PROSITE" id="PS51746">
    <property type="entry name" value="PPM_2"/>
    <property type="match status" value="1"/>
</dbReference>
<dbReference type="EMBL" id="PNQX01000001">
    <property type="protein sequence ID" value="PMQ21736.1"/>
    <property type="molecule type" value="Genomic_DNA"/>
</dbReference>
<dbReference type="GO" id="GO:0004722">
    <property type="term" value="F:protein serine/threonine phosphatase activity"/>
    <property type="evidence" value="ECO:0007669"/>
    <property type="project" value="InterPro"/>
</dbReference>